<reference evidence="5" key="1">
    <citation type="journal article" date="2019" name="Int. J. Syst. Evol. Microbiol.">
        <title>The Global Catalogue of Microorganisms (GCM) 10K type strain sequencing project: providing services to taxonomists for standard genome sequencing and annotation.</title>
        <authorList>
            <consortium name="The Broad Institute Genomics Platform"/>
            <consortium name="The Broad Institute Genome Sequencing Center for Infectious Disease"/>
            <person name="Wu L."/>
            <person name="Ma J."/>
        </authorList>
    </citation>
    <scope>NUCLEOTIDE SEQUENCE [LARGE SCALE GENOMIC DNA]</scope>
    <source>
        <strain evidence="5">KCTC 52438</strain>
    </source>
</reference>
<dbReference type="PANTHER" id="PTHR13610:SF11">
    <property type="entry name" value="METHYLTRANSFERASE DOMAIN-CONTAINING PROTEIN"/>
    <property type="match status" value="1"/>
</dbReference>
<dbReference type="InterPro" id="IPR026170">
    <property type="entry name" value="FAM173A/B"/>
</dbReference>
<dbReference type="SUPFAM" id="SSF53335">
    <property type="entry name" value="S-adenosyl-L-methionine-dependent methyltransferases"/>
    <property type="match status" value="1"/>
</dbReference>
<organism evidence="4 5">
    <name type="scientific">Litoribrevibacter euphylliae</name>
    <dbReference type="NCBI Taxonomy" id="1834034"/>
    <lineage>
        <taxon>Bacteria</taxon>
        <taxon>Pseudomonadati</taxon>
        <taxon>Pseudomonadota</taxon>
        <taxon>Gammaproteobacteria</taxon>
        <taxon>Oceanospirillales</taxon>
        <taxon>Oceanospirillaceae</taxon>
        <taxon>Litoribrevibacter</taxon>
    </lineage>
</organism>
<dbReference type="InterPro" id="IPR029063">
    <property type="entry name" value="SAM-dependent_MTases_sf"/>
</dbReference>
<accession>A0ABV7HAA4</accession>
<keyword evidence="3" id="KW-0949">S-adenosyl-L-methionine</keyword>
<sequence>MTMTLWMTLVIALLLLILVFIVIGTLHSGISPMPSSKKAYQAMETMADQTGNTPLVDLGSGWGNLALRLAKRYPDRQVYGYEVSWIPFLFSVMMKKLLKLDNLTLARQDFFTADWPDNATLLCYLFPGAMQRVADVLKQDKTSVDYVICNNFALPGHQPEQSMQIQDFYRSPIYFYRLASITSS</sequence>
<dbReference type="CDD" id="cd02440">
    <property type="entry name" value="AdoMet_MTases"/>
    <property type="match status" value="1"/>
</dbReference>
<evidence type="ECO:0000313" key="5">
    <source>
        <dbReference type="Proteomes" id="UP001595476"/>
    </source>
</evidence>
<dbReference type="Gene3D" id="3.40.50.150">
    <property type="entry name" value="Vaccinia Virus protein VP39"/>
    <property type="match status" value="1"/>
</dbReference>
<comment type="caution">
    <text evidence="4">The sequence shown here is derived from an EMBL/GenBank/DDBJ whole genome shotgun (WGS) entry which is preliminary data.</text>
</comment>
<proteinExistence type="predicted"/>
<keyword evidence="1" id="KW-0489">Methyltransferase</keyword>
<keyword evidence="5" id="KW-1185">Reference proteome</keyword>
<evidence type="ECO:0000256" key="2">
    <source>
        <dbReference type="ARBA" id="ARBA00022679"/>
    </source>
</evidence>
<evidence type="ECO:0008006" key="6">
    <source>
        <dbReference type="Google" id="ProtNLM"/>
    </source>
</evidence>
<evidence type="ECO:0000256" key="3">
    <source>
        <dbReference type="ARBA" id="ARBA00022691"/>
    </source>
</evidence>
<dbReference type="RefSeq" id="WP_386718435.1">
    <property type="nucleotide sequence ID" value="NZ_JBHRSZ010000002.1"/>
</dbReference>
<dbReference type="PANTHER" id="PTHR13610">
    <property type="entry name" value="METHYLTRANSFERASE DOMAIN-CONTAINING PROTEIN"/>
    <property type="match status" value="1"/>
</dbReference>
<evidence type="ECO:0000256" key="1">
    <source>
        <dbReference type="ARBA" id="ARBA00022603"/>
    </source>
</evidence>
<dbReference type="Proteomes" id="UP001595476">
    <property type="component" value="Unassembled WGS sequence"/>
</dbReference>
<keyword evidence="2" id="KW-0808">Transferase</keyword>
<protein>
    <recommendedName>
        <fullName evidence="6">Class I SAM-dependent methyltransferase</fullName>
    </recommendedName>
</protein>
<gene>
    <name evidence="4" type="ORF">ACFOEK_07450</name>
</gene>
<dbReference type="EMBL" id="JBHRSZ010000002">
    <property type="protein sequence ID" value="MFC3150858.1"/>
    <property type="molecule type" value="Genomic_DNA"/>
</dbReference>
<name>A0ABV7HAA4_9GAMM</name>
<evidence type="ECO:0000313" key="4">
    <source>
        <dbReference type="EMBL" id="MFC3150858.1"/>
    </source>
</evidence>